<reference evidence="2 3" key="1">
    <citation type="journal article" date="2016" name="Nat. Commun.">
        <title>Thousands of microbial genomes shed light on interconnected biogeochemical processes in an aquifer system.</title>
        <authorList>
            <person name="Anantharaman K."/>
            <person name="Brown C.T."/>
            <person name="Hug L.A."/>
            <person name="Sharon I."/>
            <person name="Castelle C.J."/>
            <person name="Probst A.J."/>
            <person name="Thomas B.C."/>
            <person name="Singh A."/>
            <person name="Wilkins M.J."/>
            <person name="Karaoz U."/>
            <person name="Brodie E.L."/>
            <person name="Williams K.H."/>
            <person name="Hubbard S.S."/>
            <person name="Banfield J.F."/>
        </authorList>
    </citation>
    <scope>NUCLEOTIDE SEQUENCE [LARGE SCALE GENOMIC DNA]</scope>
</reference>
<organism evidence="2 3">
    <name type="scientific">Candidatus Falkowbacteria bacterium RIFOXYA2_FULL_38_12</name>
    <dbReference type="NCBI Taxonomy" id="1797993"/>
    <lineage>
        <taxon>Bacteria</taxon>
        <taxon>Candidatus Falkowiibacteriota</taxon>
    </lineage>
</organism>
<name>A0A1F5S1T5_9BACT</name>
<dbReference type="AlphaFoldDB" id="A0A1F5S1T5"/>
<feature type="region of interest" description="Disordered" evidence="1">
    <location>
        <begin position="164"/>
        <end position="185"/>
    </location>
</feature>
<dbReference type="EMBL" id="MFGA01000021">
    <property type="protein sequence ID" value="OGF20657.1"/>
    <property type="molecule type" value="Genomic_DNA"/>
</dbReference>
<evidence type="ECO:0000313" key="3">
    <source>
        <dbReference type="Proteomes" id="UP000177407"/>
    </source>
</evidence>
<sequence>MYRESGQMSLGAENFSSSKKEGQEVEDGFEEESRVDLLPEVNKDALVQRTVESTRPQDQKRVERSLNGAVDVYKYEPLTEAAGERLQHPGNNDAEGQAHGKLWEMRTARLKPEFQRLFGDEFTGAQSAKNVMSASREQVGDYRIFHIKRRQEIGKMIKDLRATPGEASKRSIEQHEKEISNLDASDRALDNLERIPGYFDLTEQYKRETDPKKQREIGIKIEALLTK</sequence>
<dbReference type="Proteomes" id="UP000177407">
    <property type="component" value="Unassembled WGS sequence"/>
</dbReference>
<feature type="region of interest" description="Disordered" evidence="1">
    <location>
        <begin position="1"/>
        <end position="41"/>
    </location>
</feature>
<protein>
    <submittedName>
        <fullName evidence="2">Uncharacterized protein</fullName>
    </submittedName>
</protein>
<accession>A0A1F5S1T5</accession>
<proteinExistence type="predicted"/>
<evidence type="ECO:0000256" key="1">
    <source>
        <dbReference type="SAM" id="MobiDB-lite"/>
    </source>
</evidence>
<comment type="caution">
    <text evidence="2">The sequence shown here is derived from an EMBL/GenBank/DDBJ whole genome shotgun (WGS) entry which is preliminary data.</text>
</comment>
<gene>
    <name evidence="2" type="ORF">A2257_01345</name>
</gene>
<feature type="compositionally biased region" description="Basic and acidic residues" evidence="1">
    <location>
        <begin position="31"/>
        <end position="41"/>
    </location>
</feature>
<evidence type="ECO:0000313" key="2">
    <source>
        <dbReference type="EMBL" id="OGF20657.1"/>
    </source>
</evidence>